<dbReference type="InterPro" id="IPR013094">
    <property type="entry name" value="AB_hydrolase_3"/>
</dbReference>
<evidence type="ECO:0000313" key="3">
    <source>
        <dbReference type="EMBL" id="RZO27768.1"/>
    </source>
</evidence>
<sequence>LWDYVQMNSEILKINPNSIALAGDSAGGMISATVAHDVRDKGGIQPAALCLIYPWVTTSLENQQSIESCADMFPMTFKIMEFFRNTVFPDGQNVDHLWANPLHQDNLRNLPPTIIATAGFDPIRDQGNQFADLLKKAEVEVTDYCFSELPHSFLIFGRISKAAQKANNIIAQDLSKILNK</sequence>
<dbReference type="PANTHER" id="PTHR48081">
    <property type="entry name" value="AB HYDROLASE SUPERFAMILY PROTEIN C4A8.06C"/>
    <property type="match status" value="1"/>
</dbReference>
<proteinExistence type="predicted"/>
<evidence type="ECO:0000259" key="2">
    <source>
        <dbReference type="Pfam" id="PF07859"/>
    </source>
</evidence>
<dbReference type="Proteomes" id="UP000315283">
    <property type="component" value="Unassembled WGS sequence"/>
</dbReference>
<dbReference type="GO" id="GO:0016787">
    <property type="term" value="F:hydrolase activity"/>
    <property type="evidence" value="ECO:0007669"/>
    <property type="project" value="UniProtKB-KW"/>
</dbReference>
<dbReference type="PANTHER" id="PTHR48081:SF8">
    <property type="entry name" value="ALPHA_BETA HYDROLASE FOLD-3 DOMAIN-CONTAINING PROTEIN-RELATED"/>
    <property type="match status" value="1"/>
</dbReference>
<comment type="caution">
    <text evidence="3">The sequence shown here is derived from an EMBL/GenBank/DDBJ whole genome shotgun (WGS) entry which is preliminary data.</text>
</comment>
<dbReference type="EMBL" id="SHBJ01000028">
    <property type="protein sequence ID" value="RZO27768.1"/>
    <property type="molecule type" value="Genomic_DNA"/>
</dbReference>
<feature type="non-terminal residue" evidence="3">
    <location>
        <position position="1"/>
    </location>
</feature>
<reference evidence="3 4" key="1">
    <citation type="submission" date="2019-02" db="EMBL/GenBank/DDBJ databases">
        <title>Prokaryotic population dynamics and viral predation in marine succession experiment using metagenomics: the confinement effect.</title>
        <authorList>
            <person name="Haro-Moreno J.M."/>
            <person name="Rodriguez-Valera F."/>
            <person name="Lopez-Perez M."/>
        </authorList>
    </citation>
    <scope>NUCLEOTIDE SEQUENCE [LARGE SCALE GENOMIC DNA]</scope>
    <source>
        <strain evidence="3">MED-G164</strain>
    </source>
</reference>
<protein>
    <recommendedName>
        <fullName evidence="2">Alpha/beta hydrolase fold-3 domain-containing protein</fullName>
    </recommendedName>
</protein>
<dbReference type="InterPro" id="IPR050300">
    <property type="entry name" value="GDXG_lipolytic_enzyme"/>
</dbReference>
<dbReference type="SUPFAM" id="SSF53474">
    <property type="entry name" value="alpha/beta-Hydrolases"/>
    <property type="match status" value="1"/>
</dbReference>
<dbReference type="InterPro" id="IPR029058">
    <property type="entry name" value="AB_hydrolase_fold"/>
</dbReference>
<accession>A0A520N2R1</accession>
<evidence type="ECO:0000313" key="4">
    <source>
        <dbReference type="Proteomes" id="UP000315283"/>
    </source>
</evidence>
<gene>
    <name evidence="3" type="ORF">EVA97_03715</name>
</gene>
<dbReference type="Gene3D" id="3.40.50.1820">
    <property type="entry name" value="alpha/beta hydrolase"/>
    <property type="match status" value="1"/>
</dbReference>
<feature type="domain" description="Alpha/beta hydrolase fold-3" evidence="2">
    <location>
        <begin position="4"/>
        <end position="154"/>
    </location>
</feature>
<dbReference type="AlphaFoldDB" id="A0A520N2R1"/>
<evidence type="ECO:0000256" key="1">
    <source>
        <dbReference type="ARBA" id="ARBA00022801"/>
    </source>
</evidence>
<dbReference type="Pfam" id="PF07859">
    <property type="entry name" value="Abhydrolase_3"/>
    <property type="match status" value="1"/>
</dbReference>
<keyword evidence="1" id="KW-0378">Hydrolase</keyword>
<organism evidence="3 4">
    <name type="scientific">SAR86 cluster bacterium</name>
    <dbReference type="NCBI Taxonomy" id="2030880"/>
    <lineage>
        <taxon>Bacteria</taxon>
        <taxon>Pseudomonadati</taxon>
        <taxon>Pseudomonadota</taxon>
        <taxon>Gammaproteobacteria</taxon>
        <taxon>SAR86 cluster</taxon>
    </lineage>
</organism>
<name>A0A520N2R1_9GAMM</name>